<gene>
    <name evidence="20" type="primary">soxA_1</name>
    <name evidence="20" type="ORF">BHAOGJBA_2204</name>
</gene>
<comment type="subunit">
    <text evidence="2 14">Heterodimer of SoxA and SoxX.</text>
</comment>
<dbReference type="GO" id="GO:0020037">
    <property type="term" value="F:heme binding"/>
    <property type="evidence" value="ECO:0007669"/>
    <property type="project" value="InterPro"/>
</dbReference>
<evidence type="ECO:0000259" key="19">
    <source>
        <dbReference type="PROSITE" id="PS51007"/>
    </source>
</evidence>
<dbReference type="AlphaFoldDB" id="A0AAV4ZLC3"/>
<evidence type="ECO:0000256" key="11">
    <source>
        <dbReference type="ARBA" id="ARBA00025746"/>
    </source>
</evidence>
<evidence type="ECO:0000256" key="18">
    <source>
        <dbReference type="SAM" id="SignalP"/>
    </source>
</evidence>
<evidence type="ECO:0000256" key="13">
    <source>
        <dbReference type="ARBA" id="ARBA00048423"/>
    </source>
</evidence>
<feature type="binding site" description="axial binding residue" evidence="17">
    <location>
        <position position="224"/>
    </location>
    <ligand>
        <name>heme c</name>
        <dbReference type="ChEBI" id="CHEBI:61717"/>
        <label>2</label>
    </ligand>
    <ligandPart>
        <name>Fe</name>
        <dbReference type="ChEBI" id="CHEBI:18248"/>
    </ligandPart>
</feature>
<dbReference type="GO" id="GO:0019417">
    <property type="term" value="P:sulfur oxidation"/>
    <property type="evidence" value="ECO:0007669"/>
    <property type="project" value="InterPro"/>
</dbReference>
<evidence type="ECO:0000256" key="2">
    <source>
        <dbReference type="ARBA" id="ARBA00011530"/>
    </source>
</evidence>
<dbReference type="GO" id="GO:0009055">
    <property type="term" value="F:electron transfer activity"/>
    <property type="evidence" value="ECO:0007669"/>
    <property type="project" value="InterPro"/>
</dbReference>
<dbReference type="PROSITE" id="PS51007">
    <property type="entry name" value="CYTC"/>
    <property type="match status" value="1"/>
</dbReference>
<comment type="caution">
    <text evidence="20">The sequence shown here is derived from an EMBL/GenBank/DDBJ whole genome shotgun (WGS) entry which is preliminary data.</text>
</comment>
<dbReference type="PIRSF" id="PIRSF038455">
    <property type="entry name" value="SoxA"/>
    <property type="match status" value="1"/>
</dbReference>
<dbReference type="EC" id="2.8.5.2" evidence="14"/>
<evidence type="ECO:0000256" key="3">
    <source>
        <dbReference type="ARBA" id="ARBA00022448"/>
    </source>
</evidence>
<keyword evidence="8 14" id="KW-0574">Periplasm</keyword>
<dbReference type="InterPro" id="IPR009056">
    <property type="entry name" value="Cyt_c-like_dom"/>
</dbReference>
<evidence type="ECO:0000313" key="20">
    <source>
        <dbReference type="EMBL" id="GJD88683.1"/>
    </source>
</evidence>
<dbReference type="SUPFAM" id="SSF46626">
    <property type="entry name" value="Cytochrome c"/>
    <property type="match status" value="2"/>
</dbReference>
<dbReference type="Gene3D" id="1.10.760.10">
    <property type="entry name" value="Cytochrome c-like domain"/>
    <property type="match status" value="2"/>
</dbReference>
<reference evidence="20" key="1">
    <citation type="journal article" date="2016" name="Front. Microbiol.">
        <title>Genome Sequence of the Piezophilic, Mesophilic Sulfate-Reducing Bacterium Desulfovibrio indicus J2T.</title>
        <authorList>
            <person name="Cao J."/>
            <person name="Maignien L."/>
            <person name="Shao Z."/>
            <person name="Alain K."/>
            <person name="Jebbar M."/>
        </authorList>
    </citation>
    <scope>NUCLEOTIDE SEQUENCE</scope>
    <source>
        <strain evidence="20">DSM 16372</strain>
    </source>
</reference>
<dbReference type="NCBIfam" id="TIGR04484">
    <property type="entry name" value="thiosulf_SoxA"/>
    <property type="match status" value="1"/>
</dbReference>
<name>A0AAV4ZLC3_9HYPH</name>
<reference evidence="20" key="2">
    <citation type="submission" date="2021-08" db="EMBL/GenBank/DDBJ databases">
        <authorList>
            <person name="Tani A."/>
            <person name="Ola A."/>
            <person name="Ogura Y."/>
            <person name="Katsura K."/>
            <person name="Hayashi T."/>
        </authorList>
    </citation>
    <scope>NUCLEOTIDE SEQUENCE</scope>
    <source>
        <strain evidence="20">DSM 16372</strain>
    </source>
</reference>
<keyword evidence="5 14" id="KW-0808">Transferase</keyword>
<evidence type="ECO:0000256" key="16">
    <source>
        <dbReference type="PIRSR" id="PIRSR038455-2"/>
    </source>
</evidence>
<evidence type="ECO:0000256" key="1">
    <source>
        <dbReference type="ARBA" id="ARBA00004418"/>
    </source>
</evidence>
<feature type="chain" id="PRO_5043573809" description="SoxAX cytochrome complex subunit A" evidence="18">
    <location>
        <begin position="26"/>
        <end position="263"/>
    </location>
</feature>
<accession>A0AAV4ZLC3</accession>
<comment type="similarity">
    <text evidence="11 14">Belongs to the SoxA family.</text>
</comment>
<keyword evidence="3 14" id="KW-0813">Transport</keyword>
<evidence type="ECO:0000256" key="15">
    <source>
        <dbReference type="PIRSR" id="PIRSR038455-1"/>
    </source>
</evidence>
<feature type="binding site" description="covalent" evidence="16">
    <location>
        <position position="179"/>
    </location>
    <ligand>
        <name>heme c</name>
        <dbReference type="ChEBI" id="CHEBI:61717"/>
        <label>2</label>
    </ligand>
</feature>
<dbReference type="GO" id="GO:0042597">
    <property type="term" value="C:periplasmic space"/>
    <property type="evidence" value="ECO:0007669"/>
    <property type="project" value="UniProtKB-SubCell"/>
</dbReference>
<feature type="binding site" description="covalent" evidence="16">
    <location>
        <position position="81"/>
    </location>
    <ligand>
        <name>heme c</name>
        <dbReference type="ChEBI" id="CHEBI:61717"/>
        <label>1</label>
    </ligand>
</feature>
<evidence type="ECO:0000256" key="6">
    <source>
        <dbReference type="ARBA" id="ARBA00022723"/>
    </source>
</evidence>
<keyword evidence="7 18" id="KW-0732">Signal</keyword>
<dbReference type="InterPro" id="IPR025710">
    <property type="entry name" value="SoxA"/>
</dbReference>
<dbReference type="GO" id="GO:0016740">
    <property type="term" value="F:transferase activity"/>
    <property type="evidence" value="ECO:0007669"/>
    <property type="project" value="UniProtKB-KW"/>
</dbReference>
<comment type="cofactor">
    <cofactor evidence="16">
        <name>heme</name>
        <dbReference type="ChEBI" id="CHEBI:30413"/>
    </cofactor>
    <text evidence="16">Binds 2 heme groups per subunit.</text>
</comment>
<evidence type="ECO:0000256" key="14">
    <source>
        <dbReference type="PIRNR" id="PIRNR038455"/>
    </source>
</evidence>
<feature type="binding site" description="axial binding residue" evidence="17">
    <location>
        <position position="183"/>
    </location>
    <ligand>
        <name>heme c</name>
        <dbReference type="ChEBI" id="CHEBI:61717"/>
        <label>2</label>
    </ligand>
    <ligandPart>
        <name>Fe</name>
        <dbReference type="ChEBI" id="CHEBI:18248"/>
    </ligandPart>
</feature>
<sequence>MPRRPGLPPPAAVLALLLVGAPAGAEPIAPADRRSGFDQMGPEIQAMQRDETANPGMLAVADGAELWATPPAPGRQPCAGCHGEAAVGMRGVAARYPAWDARTGRPIDLQDRVNACRRTHQGADPLAYESPDLLALTAFVAAQSRGMPIAPPDDPRLGAARAEGRALFEARQGQLGLSCAICHDDHWGRRLGAAVIPQGQPTGYPLYRLEWQGMGSLQRRLRNCLTGMRAEPFAYGAPDYVALELYLATRAAPLPLETPAVRP</sequence>
<comment type="catalytic activity">
    <reaction evidence="13 14">
        <text>S-sulfanyl-L-cysteinyl-[SoxY protein] + thiosulfate + 2 Fe(III)-[cytochrome c] = S-(2-sulfodisulfanyl)-L-cysteinyl-[SoxY protein] + 2 Fe(II)-[cytochrome c] + 2 H(+)</text>
        <dbReference type="Rhea" id="RHEA:51224"/>
        <dbReference type="Rhea" id="RHEA-COMP:10350"/>
        <dbReference type="Rhea" id="RHEA-COMP:14399"/>
        <dbReference type="Rhea" id="RHEA-COMP:14689"/>
        <dbReference type="Rhea" id="RHEA-COMP:14690"/>
        <dbReference type="ChEBI" id="CHEBI:15378"/>
        <dbReference type="ChEBI" id="CHEBI:29033"/>
        <dbReference type="ChEBI" id="CHEBI:29034"/>
        <dbReference type="ChEBI" id="CHEBI:33542"/>
        <dbReference type="ChEBI" id="CHEBI:61963"/>
        <dbReference type="ChEBI" id="CHEBI:140664"/>
        <dbReference type="EC" id="2.8.5.2"/>
    </reaction>
</comment>
<dbReference type="Proteomes" id="UP001055247">
    <property type="component" value="Unassembled WGS sequence"/>
</dbReference>
<comment type="catalytic activity">
    <reaction evidence="12 14">
        <text>L-cysteinyl-[SoxY protein] + thiosulfate + 2 Fe(III)-[cytochrome c] = S-sulfosulfanyl-L-cysteinyl-[SoxY protein] + 2 Fe(II)-[cytochrome c] + 2 H(+)</text>
        <dbReference type="Rhea" id="RHEA:56720"/>
        <dbReference type="Rhea" id="RHEA-COMP:10350"/>
        <dbReference type="Rhea" id="RHEA-COMP:14328"/>
        <dbReference type="Rhea" id="RHEA-COMP:14399"/>
        <dbReference type="Rhea" id="RHEA-COMP:14691"/>
        <dbReference type="ChEBI" id="CHEBI:15378"/>
        <dbReference type="ChEBI" id="CHEBI:29033"/>
        <dbReference type="ChEBI" id="CHEBI:29034"/>
        <dbReference type="ChEBI" id="CHEBI:29950"/>
        <dbReference type="ChEBI" id="CHEBI:33542"/>
        <dbReference type="ChEBI" id="CHEBI:139321"/>
        <dbReference type="EC" id="2.8.5.2"/>
    </reaction>
</comment>
<evidence type="ECO:0000313" key="21">
    <source>
        <dbReference type="Proteomes" id="UP001055247"/>
    </source>
</evidence>
<feature type="binding site" description="axial binding residue" evidence="17">
    <location>
        <position position="116"/>
    </location>
    <ligand>
        <name>heme c</name>
        <dbReference type="ChEBI" id="CHEBI:61717"/>
        <label>1</label>
    </ligand>
    <ligandPart>
        <name>Fe</name>
        <dbReference type="ChEBI" id="CHEBI:18248"/>
    </ligandPart>
</feature>
<feature type="signal peptide" evidence="18">
    <location>
        <begin position="1"/>
        <end position="25"/>
    </location>
</feature>
<dbReference type="GO" id="GO:0046872">
    <property type="term" value="F:metal ion binding"/>
    <property type="evidence" value="ECO:0007669"/>
    <property type="project" value="UniProtKB-KW"/>
</dbReference>
<evidence type="ECO:0000256" key="10">
    <source>
        <dbReference type="ARBA" id="ARBA00023004"/>
    </source>
</evidence>
<keyword evidence="21" id="KW-1185">Reference proteome</keyword>
<evidence type="ECO:0000256" key="17">
    <source>
        <dbReference type="PIRSR" id="PIRSR038455-3"/>
    </source>
</evidence>
<evidence type="ECO:0000256" key="9">
    <source>
        <dbReference type="ARBA" id="ARBA00022982"/>
    </source>
</evidence>
<feature type="binding site" description="covalent" evidence="16">
    <location>
        <position position="182"/>
    </location>
    <ligand>
        <name>heme c</name>
        <dbReference type="ChEBI" id="CHEBI:61717"/>
        <label>2</label>
    </ligand>
</feature>
<proteinExistence type="inferred from homology"/>
<feature type="binding site" evidence="16">
    <location>
        <position position="220"/>
    </location>
    <ligand>
        <name>substrate</name>
    </ligand>
</feature>
<dbReference type="GO" id="GO:0016669">
    <property type="term" value="F:oxidoreductase activity, acting on a sulfur group of donors, cytochrome as acceptor"/>
    <property type="evidence" value="ECO:0007669"/>
    <property type="project" value="InterPro"/>
</dbReference>
<keyword evidence="4 14" id="KW-0349">Heme</keyword>
<feature type="active site" description="Cysteine persulfide intermediate" evidence="15">
    <location>
        <position position="224"/>
    </location>
</feature>
<dbReference type="EMBL" id="BPQO01000007">
    <property type="protein sequence ID" value="GJD88683.1"/>
    <property type="molecule type" value="Genomic_DNA"/>
</dbReference>
<evidence type="ECO:0000256" key="8">
    <source>
        <dbReference type="ARBA" id="ARBA00022764"/>
    </source>
</evidence>
<feature type="binding site" description="covalent" evidence="16">
    <location>
        <position position="78"/>
    </location>
    <ligand>
        <name>heme c</name>
        <dbReference type="ChEBI" id="CHEBI:61717"/>
        <label>1</label>
    </ligand>
</feature>
<feature type="domain" description="Cytochrome c" evidence="19">
    <location>
        <begin position="159"/>
        <end position="251"/>
    </location>
</feature>
<evidence type="ECO:0000256" key="4">
    <source>
        <dbReference type="ARBA" id="ARBA00022617"/>
    </source>
</evidence>
<keyword evidence="10 14" id="KW-0408">Iron</keyword>
<keyword evidence="9 14" id="KW-0249">Electron transport</keyword>
<dbReference type="RefSeq" id="WP_066924602.1">
    <property type="nucleotide sequence ID" value="NZ_BPQO01000007.1"/>
</dbReference>
<evidence type="ECO:0000256" key="5">
    <source>
        <dbReference type="ARBA" id="ARBA00022679"/>
    </source>
</evidence>
<dbReference type="GO" id="GO:0070069">
    <property type="term" value="C:cytochrome complex"/>
    <property type="evidence" value="ECO:0007669"/>
    <property type="project" value="InterPro"/>
</dbReference>
<evidence type="ECO:0000256" key="12">
    <source>
        <dbReference type="ARBA" id="ARBA00048077"/>
    </source>
</evidence>
<dbReference type="Pfam" id="PF21342">
    <property type="entry name" value="SoxA-TsdA_cyt-c"/>
    <property type="match status" value="2"/>
</dbReference>
<comment type="subcellular location">
    <subcellularLocation>
        <location evidence="1 14">Periplasm</location>
    </subcellularLocation>
</comment>
<feature type="binding site" description="axial binding residue" evidence="17">
    <location>
        <position position="82"/>
    </location>
    <ligand>
        <name>heme c</name>
        <dbReference type="ChEBI" id="CHEBI:61717"/>
        <label>1</label>
    </ligand>
    <ligandPart>
        <name>Fe</name>
        <dbReference type="ChEBI" id="CHEBI:18248"/>
    </ligandPart>
</feature>
<keyword evidence="6 14" id="KW-0479">Metal-binding</keyword>
<protein>
    <recommendedName>
        <fullName evidence="14">SoxAX cytochrome complex subunit A</fullName>
        <ecNumber evidence="14">2.8.5.2</ecNumber>
    </recommendedName>
    <alternativeName>
        <fullName evidence="14">Protein SoxA</fullName>
    </alternativeName>
    <alternativeName>
        <fullName evidence="14">Sulfur oxidizing protein A</fullName>
    </alternativeName>
    <alternativeName>
        <fullName evidence="14">Thiosulfate-oxidizing multienzyme system protein SoxA</fullName>
    </alternativeName>
</protein>
<organism evidence="20 21">
    <name type="scientific">Methylobacterium hispanicum</name>
    <dbReference type="NCBI Taxonomy" id="270350"/>
    <lineage>
        <taxon>Bacteria</taxon>
        <taxon>Pseudomonadati</taxon>
        <taxon>Pseudomonadota</taxon>
        <taxon>Alphaproteobacteria</taxon>
        <taxon>Hyphomicrobiales</taxon>
        <taxon>Methylobacteriaceae</taxon>
        <taxon>Methylobacterium</taxon>
    </lineage>
</organism>
<evidence type="ECO:0000256" key="7">
    <source>
        <dbReference type="ARBA" id="ARBA00022729"/>
    </source>
</evidence>
<dbReference type="InterPro" id="IPR036909">
    <property type="entry name" value="Cyt_c-like_dom_sf"/>
</dbReference>